<dbReference type="Pfam" id="PF20710">
    <property type="entry name" value="DUF6824"/>
    <property type="match status" value="1"/>
</dbReference>
<dbReference type="InterPro" id="IPR036273">
    <property type="entry name" value="CRAL/TRIO_N_dom_sf"/>
</dbReference>
<dbReference type="InterPro" id="IPR036865">
    <property type="entry name" value="CRAL-TRIO_dom_sf"/>
</dbReference>
<dbReference type="Proteomes" id="UP001295423">
    <property type="component" value="Unassembled WGS sequence"/>
</dbReference>
<dbReference type="SUPFAM" id="SSF46938">
    <property type="entry name" value="CRAL/TRIO N-terminal domain"/>
    <property type="match status" value="1"/>
</dbReference>
<dbReference type="EMBL" id="CAKOGP040001892">
    <property type="protein sequence ID" value="CAJ1955763.1"/>
    <property type="molecule type" value="Genomic_DNA"/>
</dbReference>
<accession>A0AAD2FXN4</accession>
<proteinExistence type="predicted"/>
<feature type="region of interest" description="Disordered" evidence="1">
    <location>
        <begin position="1"/>
        <end position="32"/>
    </location>
</feature>
<dbReference type="GO" id="GO:0016020">
    <property type="term" value="C:membrane"/>
    <property type="evidence" value="ECO:0007669"/>
    <property type="project" value="TreeGrafter"/>
</dbReference>
<evidence type="ECO:0000259" key="2">
    <source>
        <dbReference type="Pfam" id="PF20710"/>
    </source>
</evidence>
<dbReference type="PANTHER" id="PTHR10174:SF208">
    <property type="entry name" value="CRAL-TRIO DOMAIN-CONTAINING PROTEIN DDB_G0278031"/>
    <property type="match status" value="1"/>
</dbReference>
<dbReference type="InterPro" id="IPR049227">
    <property type="entry name" value="DUF6824"/>
</dbReference>
<protein>
    <recommendedName>
        <fullName evidence="2">DUF6824 domain-containing protein</fullName>
    </recommendedName>
</protein>
<dbReference type="Gene3D" id="3.40.525.10">
    <property type="entry name" value="CRAL-TRIO lipid binding domain"/>
    <property type="match status" value="1"/>
</dbReference>
<evidence type="ECO:0000256" key="1">
    <source>
        <dbReference type="SAM" id="MobiDB-lite"/>
    </source>
</evidence>
<evidence type="ECO:0000313" key="3">
    <source>
        <dbReference type="EMBL" id="CAJ1955763.1"/>
    </source>
</evidence>
<dbReference type="GO" id="GO:1902936">
    <property type="term" value="F:phosphatidylinositol bisphosphate binding"/>
    <property type="evidence" value="ECO:0007669"/>
    <property type="project" value="TreeGrafter"/>
</dbReference>
<dbReference type="AlphaFoldDB" id="A0AAD2FXN4"/>
<organism evidence="3 4">
    <name type="scientific">Cylindrotheca closterium</name>
    <dbReference type="NCBI Taxonomy" id="2856"/>
    <lineage>
        <taxon>Eukaryota</taxon>
        <taxon>Sar</taxon>
        <taxon>Stramenopiles</taxon>
        <taxon>Ochrophyta</taxon>
        <taxon>Bacillariophyta</taxon>
        <taxon>Bacillariophyceae</taxon>
        <taxon>Bacillariophycidae</taxon>
        <taxon>Bacillariales</taxon>
        <taxon>Bacillariaceae</taxon>
        <taxon>Cylindrotheca</taxon>
    </lineage>
</organism>
<name>A0AAD2FXN4_9STRA</name>
<gene>
    <name evidence="3" type="ORF">CYCCA115_LOCUS15912</name>
</gene>
<dbReference type="Gene3D" id="1.20.5.1200">
    <property type="entry name" value="Alpha-tocopherol transfer"/>
    <property type="match status" value="1"/>
</dbReference>
<comment type="caution">
    <text evidence="3">The sequence shown here is derived from an EMBL/GenBank/DDBJ whole genome shotgun (WGS) entry which is preliminary data.</text>
</comment>
<keyword evidence="4" id="KW-1185">Reference proteome</keyword>
<dbReference type="PANTHER" id="PTHR10174">
    <property type="entry name" value="ALPHA-TOCOPHEROL TRANSFER PROTEIN-RELATED"/>
    <property type="match status" value="1"/>
</dbReference>
<sequence>MASSIQHHNWSCRPCKGGHQHDDTDHNTAPITTNRQAANHDGLHVMQPTEEMLASELNKLSLEERAEAFDDIHCVGEELKETPGMIQKALADFEEMVKKDRNAAYEIAMTQNRAYVEDPSFRLKFLRANMHDVGKSVRQMMNSLQHKAKYFGNDKVAREITLDDLNEEDKNLLLSGFYHVQEERDRTGRAILHWFGGMLGRIKPENLIRVAYFVWISILLPDPVVQTKGLVTVYHNASRTGKEFVMPGMNFIMTVSNATASFPVRFSSMHYCLQTTEANLALNNSFLGPIVNTLPLYSKVRSRFHVGSIIEIQYALRGHGIPTDTLPVDMNGNIREDICLAWFYNHQREQAENNCSIVRAPGSTKEDKALFSSSLRTAQTRQVARGNRHVPFDVNPSAKPTEADILLGRGRVAQSWPGNSNFRRFLEKHSAEYDMLPRNERKRRTIELTQELGTKGIRFFEETESGEWAKIECSEARKKVSQLLRTLRKKK</sequence>
<dbReference type="Gene3D" id="1.10.8.20">
    <property type="entry name" value="N-terminal domain of phosphatidylinositol transfer protein sec14p"/>
    <property type="match status" value="1"/>
</dbReference>
<reference evidence="3" key="1">
    <citation type="submission" date="2023-08" db="EMBL/GenBank/DDBJ databases">
        <authorList>
            <person name="Audoor S."/>
            <person name="Bilcke G."/>
        </authorList>
    </citation>
    <scope>NUCLEOTIDE SEQUENCE</scope>
</reference>
<evidence type="ECO:0000313" key="4">
    <source>
        <dbReference type="Proteomes" id="UP001295423"/>
    </source>
</evidence>
<feature type="domain" description="DUF6824" evidence="2">
    <location>
        <begin position="404"/>
        <end position="485"/>
    </location>
</feature>